<evidence type="ECO:0000313" key="5">
    <source>
        <dbReference type="Proteomes" id="UP000008281"/>
    </source>
</evidence>
<keyword evidence="2" id="KW-0560">Oxidoreductase</keyword>
<dbReference type="SUPFAM" id="SSF51735">
    <property type="entry name" value="NAD(P)-binding Rossmann-fold domains"/>
    <property type="match status" value="1"/>
</dbReference>
<dbReference type="Pfam" id="PF13561">
    <property type="entry name" value="adh_short_C2"/>
    <property type="match status" value="1"/>
</dbReference>
<evidence type="ECO:0000256" key="1">
    <source>
        <dbReference type="ARBA" id="ARBA00022857"/>
    </source>
</evidence>
<dbReference type="GO" id="GO:0008670">
    <property type="term" value="F:2,4-dienoyl-CoA reductase (NADPH) activity"/>
    <property type="evidence" value="ECO:0007669"/>
    <property type="project" value="TreeGrafter"/>
</dbReference>
<dbReference type="eggNOG" id="KOG0725">
    <property type="taxonomic scope" value="Eukaryota"/>
</dbReference>
<dbReference type="STRING" id="31234.E3M0E2"/>
<dbReference type="FunFam" id="3.40.50.720:FF:000288">
    <property type="entry name" value="2,4-dienoyl-CoA reductase, mitochondrial"/>
    <property type="match status" value="1"/>
</dbReference>
<dbReference type="PANTHER" id="PTHR43658">
    <property type="entry name" value="SHORT-CHAIN DEHYDROGENASE/REDUCTASE"/>
    <property type="match status" value="1"/>
</dbReference>
<dbReference type="HOGENOM" id="CLU_010194_1_2_1"/>
<dbReference type="Gene3D" id="3.40.50.720">
    <property type="entry name" value="NAD(P)-binding Rossmann-like Domain"/>
    <property type="match status" value="1"/>
</dbReference>
<dbReference type="Proteomes" id="UP000008281">
    <property type="component" value="Unassembled WGS sequence"/>
</dbReference>
<reference evidence="4" key="1">
    <citation type="submission" date="2007-07" db="EMBL/GenBank/DDBJ databases">
        <title>PCAP assembly of the Caenorhabditis remanei genome.</title>
        <authorList>
            <consortium name="The Caenorhabditis remanei Sequencing Consortium"/>
            <person name="Wilson R.K."/>
        </authorList>
    </citation>
    <scope>NUCLEOTIDE SEQUENCE [LARGE SCALE GENOMIC DNA]</scope>
    <source>
        <strain evidence="4">PB4641</strain>
    </source>
</reference>
<dbReference type="GO" id="GO:0050829">
    <property type="term" value="P:defense response to Gram-negative bacterium"/>
    <property type="evidence" value="ECO:0007669"/>
    <property type="project" value="EnsemblMetazoa"/>
</dbReference>
<dbReference type="EMBL" id="DS268420">
    <property type="protein sequence ID" value="EFO87857.1"/>
    <property type="molecule type" value="Genomic_DNA"/>
</dbReference>
<evidence type="ECO:0000256" key="3">
    <source>
        <dbReference type="ARBA" id="ARBA00025787"/>
    </source>
</evidence>
<dbReference type="FunCoup" id="E3M0E2">
    <property type="interactions" value="1463"/>
</dbReference>
<dbReference type="CDD" id="cd05369">
    <property type="entry name" value="TER_DECR_SDR_a"/>
    <property type="match status" value="1"/>
</dbReference>
<protein>
    <submittedName>
        <fullName evidence="4">Uncharacterized protein</fullName>
    </submittedName>
</protein>
<gene>
    <name evidence="4" type="ORF">CRE_05406</name>
</gene>
<dbReference type="GO" id="GO:0006635">
    <property type="term" value="P:fatty acid beta-oxidation"/>
    <property type="evidence" value="ECO:0007669"/>
    <property type="project" value="TreeGrafter"/>
</dbReference>
<comment type="similarity">
    <text evidence="3">Belongs to the short-chain dehydrogenases/reductases (SDR) family. 2,4-dienoyl-CoA reductase subfamily.</text>
</comment>
<evidence type="ECO:0000256" key="2">
    <source>
        <dbReference type="ARBA" id="ARBA00023002"/>
    </source>
</evidence>
<name>E3M0E2_CAERE</name>
<dbReference type="InParanoid" id="E3M0E2"/>
<dbReference type="InterPro" id="IPR036291">
    <property type="entry name" value="NAD(P)-bd_dom_sf"/>
</dbReference>
<dbReference type="PANTHER" id="PTHR43658:SF2">
    <property type="entry name" value="PROTEIN CBG11484"/>
    <property type="match status" value="1"/>
</dbReference>
<sequence length="394" mass="42691">MIIFGILDFHEFDYKTTTPLFFNQNILLLTTLCFVTHTTFYPSAIRSSSYLCVSSSTYLFIDSSSISLISTSYLGSSKRTRMAHCLHPEKFFPVVKSVALPKGSLTGKVALVTGGGTGLGKAIATTFANLGASVAIAARRLDVLEKTANEIRTSTGGVCEPFQMDVKDPAKVAKAFDEVEKKLGHTPDILINNAAGNFIMATERLSPNAYGTIVDIVLKGTLHVTTELGRRCIQQKRGASVLSITTLYAKSGAPFVVPSAVSKAGVENMTKSLAVEWAKHGLRFNAIAPGPIPTEGAFGRLFAGELKDSGEAMKSTVPVGRLGHPEEIANLAAFMSSDFMSWMNGAIIDFDGGQQHIHHGSHMGQFLHEWDNEKWEETENLIRGRTGKEKKSKL</sequence>
<dbReference type="InterPro" id="IPR002347">
    <property type="entry name" value="SDR_fam"/>
</dbReference>
<keyword evidence="1" id="KW-0521">NADP</keyword>
<proteinExistence type="inferred from homology"/>
<dbReference type="OrthoDB" id="1888931at2759"/>
<accession>E3M0E2</accession>
<dbReference type="AlphaFoldDB" id="E3M0E2"/>
<evidence type="ECO:0000313" key="4">
    <source>
        <dbReference type="EMBL" id="EFO87857.1"/>
    </source>
</evidence>
<dbReference type="GO" id="GO:0005739">
    <property type="term" value="C:mitochondrion"/>
    <property type="evidence" value="ECO:0007669"/>
    <property type="project" value="TreeGrafter"/>
</dbReference>
<dbReference type="GO" id="GO:0045087">
    <property type="term" value="P:innate immune response"/>
    <property type="evidence" value="ECO:0007669"/>
    <property type="project" value="EnsemblMetazoa"/>
</dbReference>
<dbReference type="PRINTS" id="PR00081">
    <property type="entry name" value="GDHRDH"/>
</dbReference>
<dbReference type="OMA" id="QLRDWSD"/>
<organism evidence="5">
    <name type="scientific">Caenorhabditis remanei</name>
    <name type="common">Caenorhabditis vulgaris</name>
    <dbReference type="NCBI Taxonomy" id="31234"/>
    <lineage>
        <taxon>Eukaryota</taxon>
        <taxon>Metazoa</taxon>
        <taxon>Ecdysozoa</taxon>
        <taxon>Nematoda</taxon>
        <taxon>Chromadorea</taxon>
        <taxon>Rhabditida</taxon>
        <taxon>Rhabditina</taxon>
        <taxon>Rhabditomorpha</taxon>
        <taxon>Rhabditoidea</taxon>
        <taxon>Rhabditidae</taxon>
        <taxon>Peloderinae</taxon>
        <taxon>Caenorhabditis</taxon>
    </lineage>
</organism>
<keyword evidence="5" id="KW-1185">Reference proteome</keyword>